<dbReference type="OrthoDB" id="1931120at2"/>
<evidence type="ECO:0000259" key="10">
    <source>
        <dbReference type="PROSITE" id="PS50109"/>
    </source>
</evidence>
<evidence type="ECO:0000313" key="14">
    <source>
        <dbReference type="Proteomes" id="UP000294555"/>
    </source>
</evidence>
<dbReference type="Gene3D" id="3.30.450.20">
    <property type="entry name" value="PAS domain"/>
    <property type="match status" value="1"/>
</dbReference>
<dbReference type="EC" id="2.7.13.3" evidence="2"/>
<evidence type="ECO:0000256" key="7">
    <source>
        <dbReference type="ARBA" id="ARBA00022840"/>
    </source>
</evidence>
<dbReference type="Proteomes" id="UP000294555">
    <property type="component" value="Unassembled WGS sequence"/>
</dbReference>
<dbReference type="InterPro" id="IPR005467">
    <property type="entry name" value="His_kinase_dom"/>
</dbReference>
<sequence>MYRQNSNVIKYIHNHFFGTLRKKLICLAIFMVFLPTLLMAFSVEKQGRRSMLEEKTSKLYSVTHLLDQALDDGFDRYPALPRQERIQALNRYLAGVTEKITAAFPNVAAGYYNKELDAIITYAPQKYYSDKVGVSIEGNHPGRIVMENGKPLIRSGRQVRGDIMNAMIPIYRHQKIVGYIWANELIHHIDKQELAMDLSILAVTGIGLLLSVFLIIVLSRKITQDVDIIKAGLYKLPIDLRTAIPPMHGEMGEISDSINAISHALLEAKTLNELIIESAADAIISVDNQCRIRIFNPAAQVITGYSLEEVLGKPYRDIFNKTNFQSPILDTLNYGVTHVGIEVEYPAKNRRLYIKASSSQLYNSDGQIIGALVIFTDLTAQKQMQDQIGRAERLAALGELVAGIAHEVRNPLTSISGFIQYLNEGETEPQRNDYFRIIRKEIGSLNKLIQQLLEFSRPHPQHYQWVSLNQLIKESLLLVKSYGFDKKVDFNLSLDESLPKVEVDPPLIKQVILNLIINAMQAIVKTGMVAIHTEPCPVKCVQISIEDSGIGIMPEAIEKVFTPFFTTKPTGTGLGLSIAQRIMTAHNGSITLHSRPGRGTTVIIILPISNKDRNPS</sequence>
<dbReference type="CDD" id="cd00130">
    <property type="entry name" value="PAS"/>
    <property type="match status" value="1"/>
</dbReference>
<evidence type="ECO:0000256" key="1">
    <source>
        <dbReference type="ARBA" id="ARBA00000085"/>
    </source>
</evidence>
<accession>A0A4R1N978</accession>
<dbReference type="SUPFAM" id="SSF47384">
    <property type="entry name" value="Homodimeric domain of signal transducing histidine kinase"/>
    <property type="match status" value="1"/>
</dbReference>
<evidence type="ECO:0000256" key="6">
    <source>
        <dbReference type="ARBA" id="ARBA00022777"/>
    </source>
</evidence>
<keyword evidence="9" id="KW-0472">Membrane</keyword>
<keyword evidence="5" id="KW-0547">Nucleotide-binding</keyword>
<feature type="domain" description="Histidine kinase" evidence="10">
    <location>
        <begin position="403"/>
        <end position="610"/>
    </location>
</feature>
<dbReference type="InterPro" id="IPR036890">
    <property type="entry name" value="HATPase_C_sf"/>
</dbReference>
<dbReference type="NCBIfam" id="TIGR00229">
    <property type="entry name" value="sensory_box"/>
    <property type="match status" value="1"/>
</dbReference>
<comment type="caution">
    <text evidence="13">The sequence shown here is derived from an EMBL/GenBank/DDBJ whole genome shotgun (WGS) entry which is preliminary data.</text>
</comment>
<dbReference type="PROSITE" id="PS50113">
    <property type="entry name" value="PAC"/>
    <property type="match status" value="1"/>
</dbReference>
<proteinExistence type="predicted"/>
<evidence type="ECO:0000256" key="5">
    <source>
        <dbReference type="ARBA" id="ARBA00022741"/>
    </source>
</evidence>
<evidence type="ECO:0000256" key="4">
    <source>
        <dbReference type="ARBA" id="ARBA00022679"/>
    </source>
</evidence>
<name>A0A4R1N978_9GAMM</name>
<dbReference type="SMART" id="SM00091">
    <property type="entry name" value="PAS"/>
    <property type="match status" value="1"/>
</dbReference>
<dbReference type="SMART" id="SM00388">
    <property type="entry name" value="HisKA"/>
    <property type="match status" value="1"/>
</dbReference>
<feature type="domain" description="PAS" evidence="11">
    <location>
        <begin position="268"/>
        <end position="313"/>
    </location>
</feature>
<dbReference type="PROSITE" id="PS50109">
    <property type="entry name" value="HIS_KIN"/>
    <property type="match status" value="1"/>
</dbReference>
<keyword evidence="7" id="KW-0067">ATP-binding</keyword>
<evidence type="ECO:0000259" key="12">
    <source>
        <dbReference type="PROSITE" id="PS50113"/>
    </source>
</evidence>
<dbReference type="GO" id="GO:0000155">
    <property type="term" value="F:phosphorelay sensor kinase activity"/>
    <property type="evidence" value="ECO:0007669"/>
    <property type="project" value="InterPro"/>
</dbReference>
<feature type="transmembrane region" description="Helical" evidence="9">
    <location>
        <begin position="20"/>
        <end position="41"/>
    </location>
</feature>
<protein>
    <recommendedName>
        <fullName evidence="2">histidine kinase</fullName>
        <ecNumber evidence="2">2.7.13.3</ecNumber>
    </recommendedName>
</protein>
<dbReference type="AlphaFoldDB" id="A0A4R1N978"/>
<keyword evidence="3" id="KW-0597">Phosphoprotein</keyword>
<keyword evidence="9" id="KW-1133">Transmembrane helix</keyword>
<keyword evidence="9" id="KW-0812">Transmembrane</keyword>
<dbReference type="InterPro" id="IPR013767">
    <property type="entry name" value="PAS_fold"/>
</dbReference>
<dbReference type="GO" id="GO:0005524">
    <property type="term" value="F:ATP binding"/>
    <property type="evidence" value="ECO:0007669"/>
    <property type="project" value="UniProtKB-KW"/>
</dbReference>
<dbReference type="SUPFAM" id="SSF55874">
    <property type="entry name" value="ATPase domain of HSP90 chaperone/DNA topoisomerase II/histidine kinase"/>
    <property type="match status" value="1"/>
</dbReference>
<reference evidence="13 14" key="1">
    <citation type="submission" date="2019-02" db="EMBL/GenBank/DDBJ databases">
        <title>Investigation of anaerobic lignin degradation for improved lignocellulosic biofuels.</title>
        <authorList>
            <person name="Deangelis K."/>
        </authorList>
    </citation>
    <scope>NUCLEOTIDE SEQUENCE [LARGE SCALE GENOMIC DNA]</scope>
    <source>
        <strain evidence="13 14">159R</strain>
    </source>
</reference>
<keyword evidence="4" id="KW-0808">Transferase</keyword>
<evidence type="ECO:0000256" key="3">
    <source>
        <dbReference type="ARBA" id="ARBA00022553"/>
    </source>
</evidence>
<dbReference type="RefSeq" id="WP_132922117.1">
    <property type="nucleotide sequence ID" value="NZ_SJOI01000001.1"/>
</dbReference>
<dbReference type="PANTHER" id="PTHR43065:SF10">
    <property type="entry name" value="PEROXIDE STRESS-ACTIVATED HISTIDINE KINASE MAK3"/>
    <property type="match status" value="1"/>
</dbReference>
<evidence type="ECO:0000259" key="11">
    <source>
        <dbReference type="PROSITE" id="PS50112"/>
    </source>
</evidence>
<feature type="domain" description="PAC" evidence="12">
    <location>
        <begin position="337"/>
        <end position="390"/>
    </location>
</feature>
<dbReference type="Gene3D" id="1.10.287.130">
    <property type="match status" value="1"/>
</dbReference>
<dbReference type="InterPro" id="IPR004358">
    <property type="entry name" value="Sig_transdc_His_kin-like_C"/>
</dbReference>
<keyword evidence="8" id="KW-0902">Two-component regulatory system</keyword>
<keyword evidence="14" id="KW-1185">Reference proteome</keyword>
<organism evidence="13 14">
    <name type="scientific">Sodalis ligni</name>
    <dbReference type="NCBI Taxonomy" id="2697027"/>
    <lineage>
        <taxon>Bacteria</taxon>
        <taxon>Pseudomonadati</taxon>
        <taxon>Pseudomonadota</taxon>
        <taxon>Gammaproteobacteria</taxon>
        <taxon>Enterobacterales</taxon>
        <taxon>Bruguierivoracaceae</taxon>
        <taxon>Sodalis</taxon>
    </lineage>
</organism>
<dbReference type="GO" id="GO:0006355">
    <property type="term" value="P:regulation of DNA-templated transcription"/>
    <property type="evidence" value="ECO:0007669"/>
    <property type="project" value="InterPro"/>
</dbReference>
<dbReference type="SMART" id="SM00387">
    <property type="entry name" value="HATPase_c"/>
    <property type="match status" value="1"/>
</dbReference>
<gene>
    <name evidence="13" type="ORF">EZJ58_1287</name>
</gene>
<dbReference type="Pfam" id="PF00512">
    <property type="entry name" value="HisKA"/>
    <property type="match status" value="1"/>
</dbReference>
<evidence type="ECO:0000256" key="8">
    <source>
        <dbReference type="ARBA" id="ARBA00023012"/>
    </source>
</evidence>
<dbReference type="PANTHER" id="PTHR43065">
    <property type="entry name" value="SENSOR HISTIDINE KINASE"/>
    <property type="match status" value="1"/>
</dbReference>
<dbReference type="InterPro" id="IPR000700">
    <property type="entry name" value="PAS-assoc_C"/>
</dbReference>
<keyword evidence="6 13" id="KW-0418">Kinase</keyword>
<dbReference type="PROSITE" id="PS50112">
    <property type="entry name" value="PAS"/>
    <property type="match status" value="1"/>
</dbReference>
<dbReference type="Pfam" id="PF02518">
    <property type="entry name" value="HATPase_c"/>
    <property type="match status" value="1"/>
</dbReference>
<dbReference type="SUPFAM" id="SSF55785">
    <property type="entry name" value="PYP-like sensor domain (PAS domain)"/>
    <property type="match status" value="1"/>
</dbReference>
<dbReference type="Pfam" id="PF00989">
    <property type="entry name" value="PAS"/>
    <property type="match status" value="1"/>
</dbReference>
<dbReference type="Gene3D" id="3.30.565.10">
    <property type="entry name" value="Histidine kinase-like ATPase, C-terminal domain"/>
    <property type="match status" value="1"/>
</dbReference>
<dbReference type="NCBIfam" id="NF008468">
    <property type="entry name" value="PRK11360.1"/>
    <property type="match status" value="1"/>
</dbReference>
<comment type="catalytic activity">
    <reaction evidence="1">
        <text>ATP + protein L-histidine = ADP + protein N-phospho-L-histidine.</text>
        <dbReference type="EC" id="2.7.13.3"/>
    </reaction>
</comment>
<dbReference type="CDD" id="cd00082">
    <property type="entry name" value="HisKA"/>
    <property type="match status" value="1"/>
</dbReference>
<dbReference type="InterPro" id="IPR003594">
    <property type="entry name" value="HATPase_dom"/>
</dbReference>
<dbReference type="InterPro" id="IPR003661">
    <property type="entry name" value="HisK_dim/P_dom"/>
</dbReference>
<dbReference type="InterPro" id="IPR036097">
    <property type="entry name" value="HisK_dim/P_sf"/>
</dbReference>
<dbReference type="EMBL" id="SJOI01000001">
    <property type="protein sequence ID" value="TCL03227.1"/>
    <property type="molecule type" value="Genomic_DNA"/>
</dbReference>
<dbReference type="InterPro" id="IPR000014">
    <property type="entry name" value="PAS"/>
</dbReference>
<evidence type="ECO:0000256" key="9">
    <source>
        <dbReference type="SAM" id="Phobius"/>
    </source>
</evidence>
<evidence type="ECO:0000313" key="13">
    <source>
        <dbReference type="EMBL" id="TCL03227.1"/>
    </source>
</evidence>
<dbReference type="PRINTS" id="PR00344">
    <property type="entry name" value="BCTRLSENSOR"/>
</dbReference>
<dbReference type="InterPro" id="IPR035965">
    <property type="entry name" value="PAS-like_dom_sf"/>
</dbReference>
<evidence type="ECO:0000256" key="2">
    <source>
        <dbReference type="ARBA" id="ARBA00012438"/>
    </source>
</evidence>